<dbReference type="InterPro" id="IPR007318">
    <property type="entry name" value="Phopholipid_MeTrfase"/>
</dbReference>
<keyword evidence="6" id="KW-0808">Transferase</keyword>
<keyword evidence="6" id="KW-0489">Methyltransferase</keyword>
<dbReference type="OrthoDB" id="941586at2"/>
<evidence type="ECO:0000313" key="6">
    <source>
        <dbReference type="EMBL" id="KUM97037.1"/>
    </source>
</evidence>
<dbReference type="GO" id="GO:0008168">
    <property type="term" value="F:methyltransferase activity"/>
    <property type="evidence" value="ECO:0007669"/>
    <property type="project" value="UniProtKB-KW"/>
</dbReference>
<keyword evidence="3 5" id="KW-1133">Transmembrane helix</keyword>
<comment type="subcellular location">
    <subcellularLocation>
        <location evidence="1">Endomembrane system</location>
        <topology evidence="1">Multi-pass membrane protein</topology>
    </subcellularLocation>
</comment>
<dbReference type="Gene3D" id="1.20.120.1630">
    <property type="match status" value="1"/>
</dbReference>
<comment type="caution">
    <text evidence="6">The sequence shown here is derived from an EMBL/GenBank/DDBJ whole genome shotgun (WGS) entry which is preliminary data.</text>
</comment>
<evidence type="ECO:0000256" key="2">
    <source>
        <dbReference type="ARBA" id="ARBA00022692"/>
    </source>
</evidence>
<feature type="transmembrane region" description="Helical" evidence="5">
    <location>
        <begin position="38"/>
        <end position="58"/>
    </location>
</feature>
<evidence type="ECO:0000313" key="7">
    <source>
        <dbReference type="Proteomes" id="UP000054241"/>
    </source>
</evidence>
<dbReference type="RefSeq" id="WP_066994897.1">
    <property type="nucleotide sequence ID" value="NZ_BNDU01000004.1"/>
</dbReference>
<dbReference type="STRING" id="67285.AQI88_09440"/>
<dbReference type="Proteomes" id="UP000054241">
    <property type="component" value="Unassembled WGS sequence"/>
</dbReference>
<dbReference type="Pfam" id="PF04191">
    <property type="entry name" value="PEMT"/>
    <property type="match status" value="1"/>
</dbReference>
<evidence type="ECO:0000256" key="5">
    <source>
        <dbReference type="SAM" id="Phobius"/>
    </source>
</evidence>
<feature type="transmembrane region" description="Helical" evidence="5">
    <location>
        <begin position="89"/>
        <end position="108"/>
    </location>
</feature>
<feature type="transmembrane region" description="Helical" evidence="5">
    <location>
        <begin position="114"/>
        <end position="131"/>
    </location>
</feature>
<keyword evidence="2 5" id="KW-0812">Transmembrane</keyword>
<proteinExistence type="predicted"/>
<dbReference type="GO" id="GO:0032259">
    <property type="term" value="P:methylation"/>
    <property type="evidence" value="ECO:0007669"/>
    <property type="project" value="UniProtKB-KW"/>
</dbReference>
<organism evidence="6 7">
    <name type="scientific">Streptomyces cellostaticus</name>
    <dbReference type="NCBI Taxonomy" id="67285"/>
    <lineage>
        <taxon>Bacteria</taxon>
        <taxon>Bacillati</taxon>
        <taxon>Actinomycetota</taxon>
        <taxon>Actinomycetes</taxon>
        <taxon>Kitasatosporales</taxon>
        <taxon>Streptomycetaceae</taxon>
        <taxon>Streptomyces</taxon>
    </lineage>
</organism>
<protein>
    <submittedName>
        <fullName evidence="6">Isoprenylcysteine carboxyl methyltransferase</fullName>
    </submittedName>
</protein>
<keyword evidence="7" id="KW-1185">Reference proteome</keyword>
<dbReference type="AlphaFoldDB" id="A0A101NQ84"/>
<evidence type="ECO:0000256" key="3">
    <source>
        <dbReference type="ARBA" id="ARBA00022989"/>
    </source>
</evidence>
<accession>A0A101NQ84</accession>
<evidence type="ECO:0000256" key="4">
    <source>
        <dbReference type="ARBA" id="ARBA00023136"/>
    </source>
</evidence>
<sequence length="165" mass="18151">MRKTSAVLGSALFLVLITGSVSVLVPWLLTDGWQAGHWWPPLRLIGLLPVAAGAAVILDAFARFALEGLGTPSPVAPPERLVVNGPYRFVRNPVYIAVVAVICGQALLLARPVLFGYAAVIGVLTWAFVRWSEEPGLVRRFGAEYEHYRRAVPAWRPRRTPWRGT</sequence>
<dbReference type="EMBL" id="LMWL01000014">
    <property type="protein sequence ID" value="KUM97037.1"/>
    <property type="molecule type" value="Genomic_DNA"/>
</dbReference>
<evidence type="ECO:0000256" key="1">
    <source>
        <dbReference type="ARBA" id="ARBA00004127"/>
    </source>
</evidence>
<gene>
    <name evidence="6" type="ORF">AQI88_09440</name>
</gene>
<keyword evidence="4 5" id="KW-0472">Membrane</keyword>
<name>A0A101NQ84_9ACTN</name>
<reference evidence="6 7" key="1">
    <citation type="submission" date="2015-10" db="EMBL/GenBank/DDBJ databases">
        <title>Draft genome sequence of Streptomyces cellostaticus DSM 40189, type strain for the species Streptomyces cellostaticus.</title>
        <authorList>
            <person name="Ruckert C."/>
            <person name="Winkler A."/>
            <person name="Kalinowski J."/>
            <person name="Kampfer P."/>
            <person name="Glaeser S."/>
        </authorList>
    </citation>
    <scope>NUCLEOTIDE SEQUENCE [LARGE SCALE GENOMIC DNA]</scope>
    <source>
        <strain evidence="6 7">DSM 40189</strain>
    </source>
</reference>
<dbReference type="GO" id="GO:0012505">
    <property type="term" value="C:endomembrane system"/>
    <property type="evidence" value="ECO:0007669"/>
    <property type="project" value="UniProtKB-SubCell"/>
</dbReference>